<dbReference type="Proteomes" id="UP000316905">
    <property type="component" value="Unassembled WGS sequence"/>
</dbReference>
<evidence type="ECO:0000313" key="2">
    <source>
        <dbReference type="EMBL" id="TWI50442.1"/>
    </source>
</evidence>
<evidence type="ECO:0000313" key="3">
    <source>
        <dbReference type="Proteomes" id="UP000316905"/>
    </source>
</evidence>
<sequence>MTTVSIADTAITCFADLNRVSTADLLAYYNSVTGKNTKQFLKRAKGMQQVWALIEPQLIQFEEAAQEEPVEVAPEQAESVQDPVTPAAVGAAPVTAPSTAEEPVDGATTAQAKAQPAGLKARVNELLAALASGPRTVAELAEMLGMDQKKARSTIDTARRVGHTIACVGRGTFALPEAAQ</sequence>
<reference evidence="2 3" key="1">
    <citation type="journal article" date="2015" name="Stand. Genomic Sci.">
        <title>Genomic Encyclopedia of Bacterial and Archaeal Type Strains, Phase III: the genomes of soil and plant-associated and newly described type strains.</title>
        <authorList>
            <person name="Whitman W.B."/>
            <person name="Woyke T."/>
            <person name="Klenk H.P."/>
            <person name="Zhou Y."/>
            <person name="Lilburn T.G."/>
            <person name="Beck B.J."/>
            <person name="De Vos P."/>
            <person name="Vandamme P."/>
            <person name="Eisen J.A."/>
            <person name="Garrity G."/>
            <person name="Hugenholtz P."/>
            <person name="Kyrpides N.C."/>
        </authorList>
    </citation>
    <scope>NUCLEOTIDE SEQUENCE [LARGE SCALE GENOMIC DNA]</scope>
    <source>
        <strain evidence="2 3">CGMCC 1.6858</strain>
    </source>
</reference>
<keyword evidence="3" id="KW-1185">Reference proteome</keyword>
<feature type="region of interest" description="Disordered" evidence="1">
    <location>
        <begin position="87"/>
        <end position="107"/>
    </location>
</feature>
<comment type="caution">
    <text evidence="2">The sequence shown here is derived from an EMBL/GenBank/DDBJ whole genome shotgun (WGS) entry which is preliminary data.</text>
</comment>
<dbReference type="EMBL" id="VLKY01000015">
    <property type="protein sequence ID" value="TWI50442.1"/>
    <property type="molecule type" value="Genomic_DNA"/>
</dbReference>
<accession>A0A562Q189</accession>
<evidence type="ECO:0000256" key="1">
    <source>
        <dbReference type="SAM" id="MobiDB-lite"/>
    </source>
</evidence>
<proteinExistence type="predicted"/>
<name>A0A562Q189_9PSED</name>
<gene>
    <name evidence="2" type="ORF">IQ22_03832</name>
</gene>
<protein>
    <submittedName>
        <fullName evidence="2">Uncharacterized protein</fullName>
    </submittedName>
</protein>
<dbReference type="AlphaFoldDB" id="A0A562Q189"/>
<feature type="compositionally biased region" description="Low complexity" evidence="1">
    <location>
        <begin position="87"/>
        <end position="100"/>
    </location>
</feature>
<organism evidence="2 3">
    <name type="scientific">Pseudomonas duriflava</name>
    <dbReference type="NCBI Taxonomy" id="459528"/>
    <lineage>
        <taxon>Bacteria</taxon>
        <taxon>Pseudomonadati</taxon>
        <taxon>Pseudomonadota</taxon>
        <taxon>Gammaproteobacteria</taxon>
        <taxon>Pseudomonadales</taxon>
        <taxon>Pseudomonadaceae</taxon>
        <taxon>Pseudomonas</taxon>
    </lineage>
</organism>